<evidence type="ECO:0000256" key="5">
    <source>
        <dbReference type="ARBA" id="ARBA00022989"/>
    </source>
</evidence>
<sequence>MWIYWQLFYTYFKIGLFGFGGGYTILSYIQHVTVEEYKWLTINEFTDIVAVSQMTPGPIAINLATYTGYMITGTTWGSIVATLAVCFPSFAIIFLISRNYQHFRSNCYVNYAFKGLRPAVIGLIATAALFLINKENFVDYRSCIIFIVTFCFAFFRKFHPILLTLFAGIAGLLLY</sequence>
<dbReference type="RefSeq" id="WP_012573473.1">
    <property type="nucleotide sequence ID" value="NC_011565.1"/>
</dbReference>
<dbReference type="InterPro" id="IPR052518">
    <property type="entry name" value="CHR_Transporter"/>
</dbReference>
<evidence type="ECO:0000313" key="8">
    <source>
        <dbReference type="EMBL" id="BAG83712.1"/>
    </source>
</evidence>
<keyword evidence="5 7" id="KW-1133">Transmembrane helix</keyword>
<proteinExistence type="inferred from homology"/>
<feature type="transmembrane region" description="Helical" evidence="7">
    <location>
        <begin position="144"/>
        <end position="174"/>
    </location>
</feature>
<reference evidence="9" key="1">
    <citation type="journal article" date="2008" name="Science">
        <title>Genome of an endosymbiont coupling N2 fixation to cellulolysis within RT protist cells in termite gut.</title>
        <authorList>
            <person name="Hongoh Y."/>
            <person name="Sharma V.K."/>
            <person name="Prakash T."/>
            <person name="Noda S."/>
            <person name="Toh H."/>
            <person name="Taylor T.D."/>
            <person name="Kudo T."/>
            <person name="Sakaki Y."/>
            <person name="Toyoda A."/>
            <person name="Hattori M."/>
            <person name="Ohkuma M."/>
        </authorList>
    </citation>
    <scope>NUCLEOTIDE SEQUENCE [LARGE SCALE GENOMIC DNA]</scope>
</reference>
<keyword evidence="6 7" id="KW-0472">Membrane</keyword>
<comment type="similarity">
    <text evidence="2">Belongs to the chromate ion transporter (CHR) (TC 2.A.51) family.</text>
</comment>
<dbReference type="EMBL" id="AP010656">
    <property type="protein sequence ID" value="BAG83712.1"/>
    <property type="molecule type" value="Genomic_DNA"/>
</dbReference>
<dbReference type="InterPro" id="IPR003370">
    <property type="entry name" value="Chromate_transpt"/>
</dbReference>
<dbReference type="eggNOG" id="COG2059">
    <property type="taxonomic scope" value="Bacteria"/>
</dbReference>
<dbReference type="KEGG" id="aps:CFPG_449"/>
<evidence type="ECO:0000256" key="1">
    <source>
        <dbReference type="ARBA" id="ARBA00004651"/>
    </source>
</evidence>
<keyword evidence="4 7" id="KW-0812">Transmembrane</keyword>
<dbReference type="GO" id="GO:0015109">
    <property type="term" value="F:chromate transmembrane transporter activity"/>
    <property type="evidence" value="ECO:0007669"/>
    <property type="project" value="InterPro"/>
</dbReference>
<organism evidence="8 9">
    <name type="scientific">Azobacteroides pseudotrichonymphae genomovar. CFP2</name>
    <dbReference type="NCBI Taxonomy" id="511995"/>
    <lineage>
        <taxon>Bacteria</taxon>
        <taxon>Pseudomonadati</taxon>
        <taxon>Bacteroidota</taxon>
        <taxon>Bacteroidia</taxon>
        <taxon>Bacteroidales</taxon>
        <taxon>Candidatus Azobacteroides</taxon>
    </lineage>
</organism>
<dbReference type="PANTHER" id="PTHR43663">
    <property type="entry name" value="CHROMATE TRANSPORT PROTEIN-RELATED"/>
    <property type="match status" value="1"/>
</dbReference>
<gene>
    <name evidence="8" type="ordered locus">CFPG_449</name>
</gene>
<feature type="transmembrane region" description="Helical" evidence="7">
    <location>
        <begin position="7"/>
        <end position="29"/>
    </location>
</feature>
<dbReference type="Proteomes" id="UP000000723">
    <property type="component" value="Chromosome"/>
</dbReference>
<evidence type="ECO:0000256" key="2">
    <source>
        <dbReference type="ARBA" id="ARBA00005262"/>
    </source>
</evidence>
<dbReference type="GO" id="GO:0005886">
    <property type="term" value="C:plasma membrane"/>
    <property type="evidence" value="ECO:0007669"/>
    <property type="project" value="UniProtKB-SubCell"/>
</dbReference>
<evidence type="ECO:0000313" key="9">
    <source>
        <dbReference type="Proteomes" id="UP000000723"/>
    </source>
</evidence>
<name>B6YR90_AZOPC</name>
<dbReference type="Pfam" id="PF02417">
    <property type="entry name" value="Chromate_transp"/>
    <property type="match status" value="1"/>
</dbReference>
<accession>B6YR90</accession>
<feature type="transmembrane region" description="Helical" evidence="7">
    <location>
        <begin position="108"/>
        <end position="132"/>
    </location>
</feature>
<keyword evidence="9" id="KW-1185">Reference proteome</keyword>
<evidence type="ECO:0000256" key="4">
    <source>
        <dbReference type="ARBA" id="ARBA00022692"/>
    </source>
</evidence>
<dbReference type="PANTHER" id="PTHR43663:SF1">
    <property type="entry name" value="CHROMATE TRANSPORTER"/>
    <property type="match status" value="1"/>
</dbReference>
<protein>
    <submittedName>
        <fullName evidence="8">Chromate exporter</fullName>
    </submittedName>
</protein>
<evidence type="ECO:0000256" key="3">
    <source>
        <dbReference type="ARBA" id="ARBA00022475"/>
    </source>
</evidence>
<dbReference type="AlphaFoldDB" id="B6YR90"/>
<dbReference type="HOGENOM" id="CLU_018106_1_2_10"/>
<evidence type="ECO:0000256" key="7">
    <source>
        <dbReference type="SAM" id="Phobius"/>
    </source>
</evidence>
<keyword evidence="3" id="KW-1003">Cell membrane</keyword>
<comment type="subcellular location">
    <subcellularLocation>
        <location evidence="1">Cell membrane</location>
        <topology evidence="1">Multi-pass membrane protein</topology>
    </subcellularLocation>
</comment>
<feature type="transmembrane region" description="Helical" evidence="7">
    <location>
        <begin position="76"/>
        <end position="96"/>
    </location>
</feature>
<dbReference type="STRING" id="511995.CFPG_449"/>
<evidence type="ECO:0000256" key="6">
    <source>
        <dbReference type="ARBA" id="ARBA00023136"/>
    </source>
</evidence>
<dbReference type="OrthoDB" id="9788907at2"/>